<keyword evidence="2" id="KW-0472">Membrane</keyword>
<dbReference type="Gene3D" id="3.40.1090.10">
    <property type="entry name" value="Cytosolic phospholipase A2 catalytic domain"/>
    <property type="match status" value="2"/>
</dbReference>
<dbReference type="PANTHER" id="PTHR46394:SF1">
    <property type="entry name" value="PNPLA DOMAIN-CONTAINING PROTEIN"/>
    <property type="match status" value="1"/>
</dbReference>
<organism evidence="4">
    <name type="scientific">viral metagenome</name>
    <dbReference type="NCBI Taxonomy" id="1070528"/>
    <lineage>
        <taxon>unclassified sequences</taxon>
        <taxon>metagenomes</taxon>
        <taxon>organismal metagenomes</taxon>
    </lineage>
</organism>
<name>A0A6C0JD93_9ZZZZ</name>
<feature type="transmembrane region" description="Helical" evidence="2">
    <location>
        <begin position="37"/>
        <end position="56"/>
    </location>
</feature>
<dbReference type="AlphaFoldDB" id="A0A6C0JD93"/>
<reference evidence="4" key="1">
    <citation type="journal article" date="2020" name="Nature">
        <title>Giant virus diversity and host interactions through global metagenomics.</title>
        <authorList>
            <person name="Schulz F."/>
            <person name="Roux S."/>
            <person name="Paez-Espino D."/>
            <person name="Jungbluth S."/>
            <person name="Walsh D.A."/>
            <person name="Denef V.J."/>
            <person name="McMahon K.D."/>
            <person name="Konstantinidis K.T."/>
            <person name="Eloe-Fadrosh E.A."/>
            <person name="Kyrpides N.C."/>
            <person name="Woyke T."/>
        </authorList>
    </citation>
    <scope>NUCLEOTIDE SEQUENCE</scope>
    <source>
        <strain evidence="4">GVMAG-M-3300025874-2</strain>
    </source>
</reference>
<feature type="transmembrane region" description="Helical" evidence="2">
    <location>
        <begin position="6"/>
        <end position="25"/>
    </location>
</feature>
<sequence>MSYQHLVISGGGMKGYIALGSLISINNYYNLNKFKSYIGTSVGSLLCFLLSIGYTVEEAKQIFINIDITDYLVPDLLNIINVYGICSTENVKKILMSVGKQKNIPYDCTFKEHYKITKKKLVITGSNINTQKTEIFSKDKTPNMSIYTALLISIALPLLFQPIKYNGFFYVDGGTYLNYPIEISDDINQTLGIILGMSRTENINDFMKYIGVLMGGQGDSFNLYNKYKDRTIDLSIIDVNSINFDYNMLEKHNMLTQGYEETEKFFLNKFRLMKLKVIFNKIKKSLSSSITSVSDVVTT</sequence>
<dbReference type="InterPro" id="IPR002641">
    <property type="entry name" value="PNPLA_dom"/>
</dbReference>
<evidence type="ECO:0000256" key="2">
    <source>
        <dbReference type="SAM" id="Phobius"/>
    </source>
</evidence>
<evidence type="ECO:0000256" key="1">
    <source>
        <dbReference type="ARBA" id="ARBA00023098"/>
    </source>
</evidence>
<evidence type="ECO:0000313" key="4">
    <source>
        <dbReference type="EMBL" id="QHU01614.1"/>
    </source>
</evidence>
<dbReference type="InterPro" id="IPR052580">
    <property type="entry name" value="Lipid_Hydrolase"/>
</dbReference>
<dbReference type="GO" id="GO:0006629">
    <property type="term" value="P:lipid metabolic process"/>
    <property type="evidence" value="ECO:0007669"/>
    <property type="project" value="UniProtKB-KW"/>
</dbReference>
<feature type="domain" description="PNPLA" evidence="3">
    <location>
        <begin position="6"/>
        <end position="185"/>
    </location>
</feature>
<proteinExistence type="predicted"/>
<evidence type="ECO:0000259" key="3">
    <source>
        <dbReference type="PROSITE" id="PS51635"/>
    </source>
</evidence>
<dbReference type="PANTHER" id="PTHR46394">
    <property type="entry name" value="ANNEXIN"/>
    <property type="match status" value="1"/>
</dbReference>
<dbReference type="Pfam" id="PF01734">
    <property type="entry name" value="Patatin"/>
    <property type="match status" value="1"/>
</dbReference>
<dbReference type="SUPFAM" id="SSF52151">
    <property type="entry name" value="FabD/lysophospholipase-like"/>
    <property type="match status" value="1"/>
</dbReference>
<dbReference type="InterPro" id="IPR016035">
    <property type="entry name" value="Acyl_Trfase/lysoPLipase"/>
</dbReference>
<keyword evidence="2" id="KW-1133">Transmembrane helix</keyword>
<protein>
    <recommendedName>
        <fullName evidence="3">PNPLA domain-containing protein</fullName>
    </recommendedName>
</protein>
<accession>A0A6C0JD93</accession>
<dbReference type="PROSITE" id="PS51635">
    <property type="entry name" value="PNPLA"/>
    <property type="match status" value="1"/>
</dbReference>
<keyword evidence="2" id="KW-0812">Transmembrane</keyword>
<dbReference type="EMBL" id="MN740346">
    <property type="protein sequence ID" value="QHU01614.1"/>
    <property type="molecule type" value="Genomic_DNA"/>
</dbReference>
<keyword evidence="1" id="KW-0443">Lipid metabolism</keyword>